<evidence type="ECO:0000256" key="7">
    <source>
        <dbReference type="ARBA" id="ARBA00023125"/>
    </source>
</evidence>
<dbReference type="PROSITE" id="PS50157">
    <property type="entry name" value="ZINC_FINGER_C2H2_2"/>
    <property type="match status" value="2"/>
</dbReference>
<evidence type="ECO:0000259" key="13">
    <source>
        <dbReference type="PROSITE" id="PS50157"/>
    </source>
</evidence>
<dbReference type="InterPro" id="IPR050457">
    <property type="entry name" value="ZnFinger_BTB_dom_contain"/>
</dbReference>
<keyword evidence="2 11" id="KW-0479">Metal-binding</keyword>
<reference evidence="16" key="3">
    <citation type="submission" date="2025-08" db="UniProtKB">
        <authorList>
            <consortium name="RefSeq"/>
        </authorList>
    </citation>
    <scope>IDENTIFICATION</scope>
    <source>
        <tissue evidence="16">Whole organism</tissue>
    </source>
</reference>
<evidence type="ECO:0000256" key="9">
    <source>
        <dbReference type="ARBA" id="ARBA00023242"/>
    </source>
</evidence>
<keyword evidence="3" id="KW-0677">Repeat</keyword>
<dbReference type="Proteomes" id="UP000694904">
    <property type="component" value="Chromosome 2"/>
</dbReference>
<dbReference type="Pfam" id="PF07776">
    <property type="entry name" value="zf-AD"/>
    <property type="match status" value="1"/>
</dbReference>
<dbReference type="InterPro" id="IPR012934">
    <property type="entry name" value="Znf_AD"/>
</dbReference>
<evidence type="ECO:0000256" key="3">
    <source>
        <dbReference type="ARBA" id="ARBA00022737"/>
    </source>
</evidence>
<dbReference type="PANTHER" id="PTHR46105:SF5">
    <property type="entry name" value="ZINC FINGER AND BTB DOMAIN-CONTAINING PROTEIN 44 ISOFORM X1"/>
    <property type="match status" value="1"/>
</dbReference>
<dbReference type="PROSITE" id="PS00028">
    <property type="entry name" value="ZINC_FINGER_C2H2_1"/>
    <property type="match status" value="3"/>
</dbReference>
<evidence type="ECO:0000256" key="4">
    <source>
        <dbReference type="ARBA" id="ARBA00022771"/>
    </source>
</evidence>
<evidence type="ECO:0000256" key="12">
    <source>
        <dbReference type="SAM" id="MobiDB-lite"/>
    </source>
</evidence>
<keyword evidence="7" id="KW-0238">DNA-binding</keyword>
<accession>A0ABM1NL23</accession>
<dbReference type="PROSITE" id="PS51915">
    <property type="entry name" value="ZAD"/>
    <property type="match status" value="1"/>
</dbReference>
<dbReference type="SMART" id="SM00355">
    <property type="entry name" value="ZnF_C2H2"/>
    <property type="match status" value="5"/>
</dbReference>
<keyword evidence="15" id="KW-1185">Reference proteome</keyword>
<keyword evidence="6" id="KW-0805">Transcription regulation</keyword>
<dbReference type="GeneID" id="108608657"/>
<evidence type="ECO:0000256" key="10">
    <source>
        <dbReference type="PROSITE-ProRule" id="PRU00042"/>
    </source>
</evidence>
<keyword evidence="4 10" id="KW-0863">Zinc-finger</keyword>
<feature type="binding site" evidence="11">
    <location>
        <position position="74"/>
    </location>
    <ligand>
        <name>Zn(2+)</name>
        <dbReference type="ChEBI" id="CHEBI:29105"/>
    </ligand>
</feature>
<evidence type="ECO:0000259" key="14">
    <source>
        <dbReference type="PROSITE" id="PS51915"/>
    </source>
</evidence>
<dbReference type="Pfam" id="PF00096">
    <property type="entry name" value="zf-C2H2"/>
    <property type="match status" value="1"/>
</dbReference>
<evidence type="ECO:0000256" key="5">
    <source>
        <dbReference type="ARBA" id="ARBA00022833"/>
    </source>
</evidence>
<evidence type="ECO:0000313" key="15">
    <source>
        <dbReference type="Proteomes" id="UP000694904"/>
    </source>
</evidence>
<proteinExistence type="predicted"/>
<feature type="region of interest" description="Disordered" evidence="12">
    <location>
        <begin position="424"/>
        <end position="468"/>
    </location>
</feature>
<reference evidence="15" key="2">
    <citation type="journal article" date="2016" name="G3 (Bethesda)">
        <title>Genome Evolution in Three Species of Cactophilic Drosophila.</title>
        <authorList>
            <person name="Sanchez-Flores A."/>
            <person name="Penazola F."/>
            <person name="Carpinteyro-Ponce J."/>
            <person name="Nazario-Yepiz N."/>
            <person name="Abreu-Goodger C."/>
            <person name="Machado C.A."/>
            <person name="Markow T.A."/>
        </authorList>
    </citation>
    <scope>NUCLEOTIDE SEQUENCE [LARGE SCALE GENOMIC DNA]</scope>
</reference>
<keyword evidence="5 11" id="KW-0862">Zinc</keyword>
<evidence type="ECO:0000256" key="1">
    <source>
        <dbReference type="ARBA" id="ARBA00004123"/>
    </source>
</evidence>
<feature type="domain" description="C2H2-type" evidence="13">
    <location>
        <begin position="473"/>
        <end position="500"/>
    </location>
</feature>
<evidence type="ECO:0000256" key="11">
    <source>
        <dbReference type="PROSITE-ProRule" id="PRU01263"/>
    </source>
</evidence>
<dbReference type="SUPFAM" id="SSF57667">
    <property type="entry name" value="beta-beta-alpha zinc fingers"/>
    <property type="match status" value="2"/>
</dbReference>
<evidence type="ECO:0000256" key="2">
    <source>
        <dbReference type="ARBA" id="ARBA00022723"/>
    </source>
</evidence>
<protein>
    <submittedName>
        <fullName evidence="16">Zinc finger protein 287</fullName>
    </submittedName>
</protein>
<feature type="compositionally biased region" description="Low complexity" evidence="12">
    <location>
        <begin position="455"/>
        <end position="465"/>
    </location>
</feature>
<dbReference type="InterPro" id="IPR036236">
    <property type="entry name" value="Znf_C2H2_sf"/>
</dbReference>
<sequence>MDCSDLNTFGDDDIIEPCRTCGIYFISNHAVIQPIFTMPGTGDKSNGFMKEIVEQLNAWNLEVDRNDGRPQYICIACINEFQKVLNFKRSCLDTQQQFDELDCKRAHNGLVIKKEIDPPSEETKYCEFIYIDSDEEGGSEEDGSRRVCAPFDIPHVPIKEEHTARVPQETQFKPAVPLVSNLSDEATFTKVEPNVLATANGFNSELFESATPPNEQQDSDDDIIKFTYEDDEDGAALVTLPAPIEDQGVYCKLCGHASATQERHNEHMSRIHMLKDCECYICGKKFANAHESRLRFHMKWHKLQKHLKCPICGFFCNSKDTLKEHKLAVHTRSKCEFCGKTMKHRQLQAHLNRHIQDHEEELARKMSLMQAIETPAPPQSEDLIQCAFCVSTFNDAEELQKHVLSTHRMAAEELPASAVESEHLPAIDTSSTLTGETELPELPTVCKTPIPDATNSSQSSSNSNSGRQEKSMCQCSICGKQFDLKIKLNRHLKIHTKSPF</sequence>
<feature type="binding site" evidence="11">
    <location>
        <position position="18"/>
    </location>
    <ligand>
        <name>Zn(2+)</name>
        <dbReference type="ChEBI" id="CHEBI:29105"/>
    </ligand>
</feature>
<feature type="binding site" evidence="11">
    <location>
        <position position="77"/>
    </location>
    <ligand>
        <name>Zn(2+)</name>
        <dbReference type="ChEBI" id="CHEBI:29105"/>
    </ligand>
</feature>
<name>A0ABM1NL23_DROAR</name>
<feature type="binding site" evidence="11">
    <location>
        <position position="21"/>
    </location>
    <ligand>
        <name>Zn(2+)</name>
        <dbReference type="ChEBI" id="CHEBI:29105"/>
    </ligand>
</feature>
<evidence type="ECO:0000256" key="6">
    <source>
        <dbReference type="ARBA" id="ARBA00023015"/>
    </source>
</evidence>
<dbReference type="SUPFAM" id="SSF57716">
    <property type="entry name" value="Glucocorticoid receptor-like (DNA-binding domain)"/>
    <property type="match status" value="1"/>
</dbReference>
<dbReference type="Gene3D" id="3.30.160.60">
    <property type="entry name" value="Classic Zinc Finger"/>
    <property type="match status" value="3"/>
</dbReference>
<gene>
    <name evidence="16" type="primary">LOC108608657</name>
</gene>
<organism evidence="15 16">
    <name type="scientific">Drosophila arizonae</name>
    <name type="common">Fruit fly</name>
    <dbReference type="NCBI Taxonomy" id="7263"/>
    <lineage>
        <taxon>Eukaryota</taxon>
        <taxon>Metazoa</taxon>
        <taxon>Ecdysozoa</taxon>
        <taxon>Arthropoda</taxon>
        <taxon>Hexapoda</taxon>
        <taxon>Insecta</taxon>
        <taxon>Pterygota</taxon>
        <taxon>Neoptera</taxon>
        <taxon>Endopterygota</taxon>
        <taxon>Diptera</taxon>
        <taxon>Brachycera</taxon>
        <taxon>Muscomorpha</taxon>
        <taxon>Ephydroidea</taxon>
        <taxon>Drosophilidae</taxon>
        <taxon>Drosophila</taxon>
    </lineage>
</organism>
<reference evidence="15" key="1">
    <citation type="journal article" date="1997" name="Nucleic Acids Res.">
        <title>tRNAscan-SE: a program for improved detection of transfer RNA genes in genomic sequence.</title>
        <authorList>
            <person name="Lowe T.M."/>
            <person name="Eddy S.R."/>
        </authorList>
    </citation>
    <scope>NUCLEOTIDE SEQUENCE [LARGE SCALE GENOMIC DNA]</scope>
</reference>
<evidence type="ECO:0000256" key="8">
    <source>
        <dbReference type="ARBA" id="ARBA00023163"/>
    </source>
</evidence>
<dbReference type="PANTHER" id="PTHR46105">
    <property type="entry name" value="AGAP004733-PA"/>
    <property type="match status" value="1"/>
</dbReference>
<dbReference type="InterPro" id="IPR013087">
    <property type="entry name" value="Znf_C2H2_type"/>
</dbReference>
<evidence type="ECO:0000313" key="16">
    <source>
        <dbReference type="RefSeq" id="XP_017855659.1"/>
    </source>
</evidence>
<feature type="domain" description="C2H2-type" evidence="13">
    <location>
        <begin position="307"/>
        <end position="335"/>
    </location>
</feature>
<dbReference type="SMART" id="SM00868">
    <property type="entry name" value="zf-AD"/>
    <property type="match status" value="2"/>
</dbReference>
<keyword evidence="9" id="KW-0539">Nucleus</keyword>
<feature type="domain" description="ZAD" evidence="14">
    <location>
        <begin position="16"/>
        <end position="101"/>
    </location>
</feature>
<comment type="subcellular location">
    <subcellularLocation>
        <location evidence="1">Nucleus</location>
    </subcellularLocation>
</comment>
<keyword evidence="8" id="KW-0804">Transcription</keyword>
<dbReference type="RefSeq" id="XP_017855659.1">
    <property type="nucleotide sequence ID" value="XM_018000170.1"/>
</dbReference>